<dbReference type="SUPFAM" id="SSF160696">
    <property type="entry name" value="BTG domain-like"/>
    <property type="match status" value="1"/>
</dbReference>
<gene>
    <name evidence="5 6" type="primary">si:dkey-79d12.5</name>
</gene>
<name>A0A6P8GB44_CLUHA</name>
<dbReference type="GeneTree" id="ENSGT00950000182952"/>
<feature type="compositionally biased region" description="Basic and acidic residues" evidence="2">
    <location>
        <begin position="126"/>
        <end position="135"/>
    </location>
</feature>
<dbReference type="Pfam" id="PF07742">
    <property type="entry name" value="BTG"/>
    <property type="match status" value="1"/>
</dbReference>
<dbReference type="AlphaFoldDB" id="A0A6P8GB44"/>
<protein>
    <submittedName>
        <fullName evidence="5 6">Maternal B9.15 protein</fullName>
    </submittedName>
</protein>
<dbReference type="PANTHER" id="PTHR22978">
    <property type="entry name" value="B-CELL TRANSLOCATION GENE"/>
    <property type="match status" value="1"/>
</dbReference>
<dbReference type="InterPro" id="IPR002087">
    <property type="entry name" value="Anti_prolifrtn"/>
</dbReference>
<dbReference type="PRINTS" id="PR00310">
    <property type="entry name" value="ANTIPRLFBTG1"/>
</dbReference>
<evidence type="ECO:0000259" key="3">
    <source>
        <dbReference type="SMART" id="SM00099"/>
    </source>
</evidence>
<accession>A0A6P8GB44</accession>
<dbReference type="GeneID" id="105891708"/>
<evidence type="ECO:0000256" key="2">
    <source>
        <dbReference type="SAM" id="MobiDB-lite"/>
    </source>
</evidence>
<dbReference type="Proteomes" id="UP000515152">
    <property type="component" value="Chromosome 11"/>
</dbReference>
<keyword evidence="4" id="KW-1185">Reference proteome</keyword>
<dbReference type="GO" id="GO:0005737">
    <property type="term" value="C:cytoplasm"/>
    <property type="evidence" value="ECO:0007669"/>
    <property type="project" value="TreeGrafter"/>
</dbReference>
<evidence type="ECO:0000256" key="1">
    <source>
        <dbReference type="ARBA" id="ARBA00007989"/>
    </source>
</evidence>
<dbReference type="OrthoDB" id="19928at2759"/>
<organism evidence="4 6">
    <name type="scientific">Clupea harengus</name>
    <name type="common">Atlantic herring</name>
    <dbReference type="NCBI Taxonomy" id="7950"/>
    <lineage>
        <taxon>Eukaryota</taxon>
        <taxon>Metazoa</taxon>
        <taxon>Chordata</taxon>
        <taxon>Craniata</taxon>
        <taxon>Vertebrata</taxon>
        <taxon>Euteleostomi</taxon>
        <taxon>Actinopterygii</taxon>
        <taxon>Neopterygii</taxon>
        <taxon>Teleostei</taxon>
        <taxon>Clupei</taxon>
        <taxon>Clupeiformes</taxon>
        <taxon>Clupeoidei</taxon>
        <taxon>Clupeidae</taxon>
        <taxon>Clupea</taxon>
    </lineage>
</organism>
<dbReference type="PANTHER" id="PTHR22978:SF12">
    <property type="entry name" value="MATERNAL B9.15 PROTEIN-LIKE ISOFORM X1"/>
    <property type="match status" value="1"/>
</dbReference>
<evidence type="ECO:0000313" key="5">
    <source>
        <dbReference type="RefSeq" id="XP_031432334.1"/>
    </source>
</evidence>
<dbReference type="RefSeq" id="XP_031432335.1">
    <property type="nucleotide sequence ID" value="XM_031576475.2"/>
</dbReference>
<evidence type="ECO:0000313" key="4">
    <source>
        <dbReference type="Proteomes" id="UP000515152"/>
    </source>
</evidence>
<dbReference type="GO" id="GO:0005634">
    <property type="term" value="C:nucleus"/>
    <property type="evidence" value="ECO:0007669"/>
    <property type="project" value="TreeGrafter"/>
</dbReference>
<dbReference type="RefSeq" id="XP_031432334.1">
    <property type="nucleotide sequence ID" value="XM_031576474.2"/>
</dbReference>
<dbReference type="InterPro" id="IPR033332">
    <property type="entry name" value="BTG"/>
</dbReference>
<reference evidence="5 6" key="1">
    <citation type="submission" date="2025-04" db="UniProtKB">
        <authorList>
            <consortium name="RefSeq"/>
        </authorList>
    </citation>
    <scope>IDENTIFICATION</scope>
</reference>
<feature type="compositionally biased region" description="Basic and acidic residues" evidence="2">
    <location>
        <begin position="170"/>
        <end position="186"/>
    </location>
</feature>
<proteinExistence type="inferred from homology"/>
<feature type="region of interest" description="Disordered" evidence="2">
    <location>
        <begin position="120"/>
        <end position="186"/>
    </location>
</feature>
<feature type="domain" description="Anti-proliferative protein" evidence="3">
    <location>
        <begin position="1"/>
        <end position="108"/>
    </location>
</feature>
<dbReference type="InterPro" id="IPR036054">
    <property type="entry name" value="BTG-like_sf"/>
</dbReference>
<dbReference type="FunFam" id="3.90.640.90:FF:000002">
    <property type="entry name" value="BTG anti-proliferation factor 4"/>
    <property type="match status" value="1"/>
</dbReference>
<evidence type="ECO:0000313" key="6">
    <source>
        <dbReference type="RefSeq" id="XP_031432335.1"/>
    </source>
</evidence>
<dbReference type="SMART" id="SM00099">
    <property type="entry name" value="btg1"/>
    <property type="match status" value="1"/>
</dbReference>
<comment type="similarity">
    <text evidence="1">Belongs to the BTG family.</text>
</comment>
<sequence length="272" mass="30733">MKREVNAAVNFLKRLALERGRVDKVKAELFGDKLQKMLCEKYTDHWYPDNPSKGQAFRCIRMNVGSPCDDCVQRACEESQIRPSELGLPREITLWIDPLEVCVRSGENCRYFTVGSFSKGEENEEEQRVKGDKDGGMAPSDLGNLDTSDYHSASSSDCGSEASSDAEEEGKERERKQAEKKVKAEEKVAVTMRPRLRVPRRMPKSQPEVPALQYFYHPAPMWPQYKKKGPVFLTTVCGPPPTPMLGYYMLPKHPPQFIVPHAALQPWGAVKG</sequence>
<dbReference type="KEGG" id="char:105891708"/>
<feature type="compositionally biased region" description="Low complexity" evidence="2">
    <location>
        <begin position="152"/>
        <end position="163"/>
    </location>
</feature>
<dbReference type="Gene3D" id="3.90.640.90">
    <property type="entry name" value="Anti-proliferative protein, N-terminal domain"/>
    <property type="match status" value="1"/>
</dbReference>